<evidence type="ECO:0000313" key="1">
    <source>
        <dbReference type="EMBL" id="THU99026.1"/>
    </source>
</evidence>
<dbReference type="EMBL" id="ML179125">
    <property type="protein sequence ID" value="THU99026.1"/>
    <property type="molecule type" value="Genomic_DNA"/>
</dbReference>
<gene>
    <name evidence="1" type="ORF">K435DRAFT_795192</name>
</gene>
<evidence type="ECO:0000313" key="2">
    <source>
        <dbReference type="Proteomes" id="UP000297245"/>
    </source>
</evidence>
<keyword evidence="2" id="KW-1185">Reference proteome</keyword>
<dbReference type="AlphaFoldDB" id="A0A4S8M9F3"/>
<organism evidence="1 2">
    <name type="scientific">Dendrothele bispora (strain CBS 962.96)</name>
    <dbReference type="NCBI Taxonomy" id="1314807"/>
    <lineage>
        <taxon>Eukaryota</taxon>
        <taxon>Fungi</taxon>
        <taxon>Dikarya</taxon>
        <taxon>Basidiomycota</taxon>
        <taxon>Agaricomycotina</taxon>
        <taxon>Agaricomycetes</taxon>
        <taxon>Agaricomycetidae</taxon>
        <taxon>Agaricales</taxon>
        <taxon>Agaricales incertae sedis</taxon>
        <taxon>Dendrothele</taxon>
    </lineage>
</organism>
<name>A0A4S8M9F3_DENBC</name>
<proteinExistence type="predicted"/>
<reference evidence="1 2" key="1">
    <citation type="journal article" date="2019" name="Nat. Ecol. Evol.">
        <title>Megaphylogeny resolves global patterns of mushroom evolution.</title>
        <authorList>
            <person name="Varga T."/>
            <person name="Krizsan K."/>
            <person name="Foldi C."/>
            <person name="Dima B."/>
            <person name="Sanchez-Garcia M."/>
            <person name="Sanchez-Ramirez S."/>
            <person name="Szollosi G.J."/>
            <person name="Szarkandi J.G."/>
            <person name="Papp V."/>
            <person name="Albert L."/>
            <person name="Andreopoulos W."/>
            <person name="Angelini C."/>
            <person name="Antonin V."/>
            <person name="Barry K.W."/>
            <person name="Bougher N.L."/>
            <person name="Buchanan P."/>
            <person name="Buyck B."/>
            <person name="Bense V."/>
            <person name="Catcheside P."/>
            <person name="Chovatia M."/>
            <person name="Cooper J."/>
            <person name="Damon W."/>
            <person name="Desjardin D."/>
            <person name="Finy P."/>
            <person name="Geml J."/>
            <person name="Haridas S."/>
            <person name="Hughes K."/>
            <person name="Justo A."/>
            <person name="Karasinski D."/>
            <person name="Kautmanova I."/>
            <person name="Kiss B."/>
            <person name="Kocsube S."/>
            <person name="Kotiranta H."/>
            <person name="LaButti K.M."/>
            <person name="Lechner B.E."/>
            <person name="Liimatainen K."/>
            <person name="Lipzen A."/>
            <person name="Lukacs Z."/>
            <person name="Mihaltcheva S."/>
            <person name="Morgado L.N."/>
            <person name="Niskanen T."/>
            <person name="Noordeloos M.E."/>
            <person name="Ohm R.A."/>
            <person name="Ortiz-Santana B."/>
            <person name="Ovrebo C."/>
            <person name="Racz N."/>
            <person name="Riley R."/>
            <person name="Savchenko A."/>
            <person name="Shiryaev A."/>
            <person name="Soop K."/>
            <person name="Spirin V."/>
            <person name="Szebenyi C."/>
            <person name="Tomsovsky M."/>
            <person name="Tulloss R.E."/>
            <person name="Uehling J."/>
            <person name="Grigoriev I.V."/>
            <person name="Vagvolgyi C."/>
            <person name="Papp T."/>
            <person name="Martin F.M."/>
            <person name="Miettinen O."/>
            <person name="Hibbett D.S."/>
            <person name="Nagy L.G."/>
        </authorList>
    </citation>
    <scope>NUCLEOTIDE SEQUENCE [LARGE SCALE GENOMIC DNA]</scope>
    <source>
        <strain evidence="1 2">CBS 962.96</strain>
    </source>
</reference>
<dbReference type="Proteomes" id="UP000297245">
    <property type="component" value="Unassembled WGS sequence"/>
</dbReference>
<protein>
    <submittedName>
        <fullName evidence="1">Uncharacterized protein</fullName>
    </submittedName>
</protein>
<sequence>MKCGLTMLSFSCKCKVLCEIHKKKPLFKTEPPYTVVEVRLDFHNVKQKWIKVDVNIAKFFRPFCQRAFENKCLDEEIWMDEVETEKMLQEARDIPRMRLMCTLRYNVESPDDNIMVVFEDYPEMLTRVIAKWNQDQELRRESSRITCPNPFSIPGAWSLSTLECVPEKLRSEVAFFIIYSIVFSICVSFPRMISEAYPMILIGK</sequence>
<accession>A0A4S8M9F3</accession>